<evidence type="ECO:0000256" key="1">
    <source>
        <dbReference type="SAM" id="MobiDB-lite"/>
    </source>
</evidence>
<dbReference type="GeneID" id="59347433"/>
<feature type="region of interest" description="Disordered" evidence="1">
    <location>
        <begin position="20"/>
        <end position="50"/>
    </location>
</feature>
<proteinExistence type="predicted"/>
<organism evidence="2 3">
    <name type="scientific">Mycena indigotica</name>
    <dbReference type="NCBI Taxonomy" id="2126181"/>
    <lineage>
        <taxon>Eukaryota</taxon>
        <taxon>Fungi</taxon>
        <taxon>Dikarya</taxon>
        <taxon>Basidiomycota</taxon>
        <taxon>Agaricomycotina</taxon>
        <taxon>Agaricomycetes</taxon>
        <taxon>Agaricomycetidae</taxon>
        <taxon>Agaricales</taxon>
        <taxon>Marasmiineae</taxon>
        <taxon>Mycenaceae</taxon>
        <taxon>Mycena</taxon>
    </lineage>
</organism>
<comment type="caution">
    <text evidence="2">The sequence shown here is derived from an EMBL/GenBank/DDBJ whole genome shotgun (WGS) entry which is preliminary data.</text>
</comment>
<dbReference type="Proteomes" id="UP000636479">
    <property type="component" value="Unassembled WGS sequence"/>
</dbReference>
<protein>
    <submittedName>
        <fullName evidence="2">Uncharacterized protein</fullName>
    </submittedName>
</protein>
<sequence>MPVPVVLALPPYPGDRIGIPSYTAQPSLGEESLSRSATGHAPPSGEHVTSSGKISLTFKNQFPDVLVPTFAPNELISGTIRVQSPESVTEVVLKVAGRMDLAGIHGTRRQELVRESYTVWHNNLRHMCPPSIPFSFIFPSTFTEEESGASCALPPSILVKPSERPFLYIKFSLWRGEKILDVPVHIHPRACPLRPIMPNPSLLATVKSAPEEWHQVLCTLGPKVLSRGIHCSLFIPSSQTYGLQDIISFHLQVNGPVNMLRRLVTTERATSPTPSSPSSPSSPSFRSRSPRIPAQSAPTHPIRVYLLRQINLVVRGEHITRNIPLGEGVLTTLPPPISSVAPTNSAQIDWGGEISVKTDVDRWDNDGSCKGVLIESISTFDSGPLWLKDFIVVSIPQWDVEHRHSITFVSDTWIDDVGPGDRVRVVVGSTISNSFKEVTLKVTKLVCFNAPCVEQQMPFVQITFEDQLASTGKSSFQAGRLRLPQHDAQFRPIPTDVEELRISRNALYKNRIGDGSRCRIDLEELCEWGREGDEFEPIYVEACATNGMRFYLRLFLNAQNSLHDRSFETYEMYEKVVRDAKFHSLHLGPVEGHIVPRHHGLWLMDTGLWAGRVIFTILQWCGLPYAEIIREKQDSEMIKVFVGRAYELLHDYGVVHGGDDDPFDKVMFDLDHHEATGILKCYIAGFSEAQSGHICKRKVPILPLGCFVPSKTVGCREIGGILCILHFSVDRPDGSDETTVEVALKWHKKYRKEHPGVSNVLALYAQRAKLYSKWPPLYYGAYELVDPDNAYPQVVPVYGDRMPSSSTNDSH</sequence>
<feature type="region of interest" description="Disordered" evidence="1">
    <location>
        <begin position="267"/>
        <end position="296"/>
    </location>
</feature>
<evidence type="ECO:0000313" key="3">
    <source>
        <dbReference type="Proteomes" id="UP000636479"/>
    </source>
</evidence>
<evidence type="ECO:0000313" key="2">
    <source>
        <dbReference type="EMBL" id="KAF7298771.1"/>
    </source>
</evidence>
<gene>
    <name evidence="2" type="ORF">MIND_00824700</name>
</gene>
<keyword evidence="3" id="KW-1185">Reference proteome</keyword>
<dbReference type="AlphaFoldDB" id="A0A8H6W0Q5"/>
<dbReference type="RefSeq" id="XP_037218159.1">
    <property type="nucleotide sequence ID" value="XM_037364917.1"/>
</dbReference>
<dbReference type="EMBL" id="JACAZF010000007">
    <property type="protein sequence ID" value="KAF7298771.1"/>
    <property type="molecule type" value="Genomic_DNA"/>
</dbReference>
<name>A0A8H6W0Q5_9AGAR</name>
<accession>A0A8H6W0Q5</accession>
<feature type="compositionally biased region" description="Low complexity" evidence="1">
    <location>
        <begin position="271"/>
        <end position="293"/>
    </location>
</feature>
<reference evidence="2" key="1">
    <citation type="submission" date="2020-05" db="EMBL/GenBank/DDBJ databases">
        <title>Mycena genomes resolve the evolution of fungal bioluminescence.</title>
        <authorList>
            <person name="Tsai I.J."/>
        </authorList>
    </citation>
    <scope>NUCLEOTIDE SEQUENCE</scope>
    <source>
        <strain evidence="2">171206Taipei</strain>
    </source>
</reference>
<dbReference type="OrthoDB" id="3252135at2759"/>